<evidence type="ECO:0000313" key="1">
    <source>
        <dbReference type="EMBL" id="SJM32256.1"/>
    </source>
</evidence>
<proteinExistence type="predicted"/>
<dbReference type="EMBL" id="FUIG01000034">
    <property type="protein sequence ID" value="SJM32256.1"/>
    <property type="molecule type" value="Genomic_DNA"/>
</dbReference>
<dbReference type="Proteomes" id="UP000245698">
    <property type="component" value="Unassembled WGS sequence"/>
</dbReference>
<protein>
    <submittedName>
        <fullName evidence="1">Uncharacterized protein</fullName>
    </submittedName>
</protein>
<evidence type="ECO:0000313" key="2">
    <source>
        <dbReference type="Proteomes" id="UP000245698"/>
    </source>
</evidence>
<accession>A0A2P9AM86</accession>
<dbReference type="AlphaFoldDB" id="A0A2P9AM86"/>
<reference evidence="2" key="1">
    <citation type="submission" date="2016-12" db="EMBL/GenBank/DDBJ databases">
        <authorList>
            <person name="Brunel B."/>
        </authorList>
    </citation>
    <scope>NUCLEOTIDE SEQUENCE [LARGE SCALE GENOMIC DNA]</scope>
</reference>
<sequence>MVARRKGKLTACGLRPLSLSGSAGTRAWQLGFNGVGMFGWLAKIQPAVDPESFYNGKENISTRTISTQDFPFSVVGCTCFKPWHPGRGRGCCMADDEHFHVAWNGGTRSVIDHAAIHDLLARSGSARR</sequence>
<keyword evidence="2" id="KW-1185">Reference proteome</keyword>
<name>A0A2P9AM86_9HYPH</name>
<gene>
    <name evidence="1" type="ORF">BQ8482_270003</name>
</gene>
<organism evidence="1 2">
    <name type="scientific">Mesorhizobium delmotii</name>
    <dbReference type="NCBI Taxonomy" id="1631247"/>
    <lineage>
        <taxon>Bacteria</taxon>
        <taxon>Pseudomonadati</taxon>
        <taxon>Pseudomonadota</taxon>
        <taxon>Alphaproteobacteria</taxon>
        <taxon>Hyphomicrobiales</taxon>
        <taxon>Phyllobacteriaceae</taxon>
        <taxon>Mesorhizobium</taxon>
    </lineage>
</organism>